<evidence type="ECO:0000313" key="3">
    <source>
        <dbReference type="Proteomes" id="UP001165085"/>
    </source>
</evidence>
<comment type="caution">
    <text evidence="2">The sequence shown here is derived from an EMBL/GenBank/DDBJ whole genome shotgun (WGS) entry which is preliminary data.</text>
</comment>
<evidence type="ECO:0000313" key="2">
    <source>
        <dbReference type="EMBL" id="GMH85006.1"/>
    </source>
</evidence>
<dbReference type="InterPro" id="IPR007245">
    <property type="entry name" value="PIG-T"/>
</dbReference>
<protein>
    <submittedName>
        <fullName evidence="2">Uncharacterized protein</fullName>
    </submittedName>
</protein>
<dbReference type="GO" id="GO:0042765">
    <property type="term" value="C:GPI-anchor transamidase complex"/>
    <property type="evidence" value="ECO:0007669"/>
    <property type="project" value="InterPro"/>
</dbReference>
<keyword evidence="1" id="KW-0812">Transmembrane</keyword>
<dbReference type="EMBL" id="BRXY01000298">
    <property type="protein sequence ID" value="GMH85006.1"/>
    <property type="molecule type" value="Genomic_DNA"/>
</dbReference>
<gene>
    <name evidence="2" type="ORF">TrST_g12832</name>
</gene>
<keyword evidence="3" id="KW-1185">Reference proteome</keyword>
<name>A0A9W7BAE9_9STRA</name>
<keyword evidence="1" id="KW-0472">Membrane</keyword>
<sequence length="145" mass="16489">MVGLRCGGVLEKEEEMIVRFKVEGRLRNVNDIEPFINRGLDLPKFEATFYPREPFTFEPFTITSNAGFIRGIYGDGSMVFNVVTLTCTVIAFLVGTVFNVVGRRGGKDIKVKLGLEQEESKFLKLKEKLKRLTRRKHTTEEVSTP</sequence>
<dbReference type="AlphaFoldDB" id="A0A9W7BAE9"/>
<dbReference type="Pfam" id="PF04113">
    <property type="entry name" value="Gpi16"/>
    <property type="match status" value="1"/>
</dbReference>
<reference evidence="3" key="1">
    <citation type="journal article" date="2023" name="Commun. Biol.">
        <title>Genome analysis of Parmales, the sister group of diatoms, reveals the evolutionary specialization of diatoms from phago-mixotrophs to photoautotrophs.</title>
        <authorList>
            <person name="Ban H."/>
            <person name="Sato S."/>
            <person name="Yoshikawa S."/>
            <person name="Yamada K."/>
            <person name="Nakamura Y."/>
            <person name="Ichinomiya M."/>
            <person name="Sato N."/>
            <person name="Blanc-Mathieu R."/>
            <person name="Endo H."/>
            <person name="Kuwata A."/>
            <person name="Ogata H."/>
        </authorList>
    </citation>
    <scope>NUCLEOTIDE SEQUENCE [LARGE SCALE GENOMIC DNA]</scope>
    <source>
        <strain evidence="3">NIES 3701</strain>
    </source>
</reference>
<dbReference type="GO" id="GO:0016255">
    <property type="term" value="P:attachment of GPI anchor to protein"/>
    <property type="evidence" value="ECO:0007669"/>
    <property type="project" value="InterPro"/>
</dbReference>
<proteinExistence type="predicted"/>
<accession>A0A9W7BAE9</accession>
<dbReference type="OrthoDB" id="331263at2759"/>
<keyword evidence="1" id="KW-1133">Transmembrane helix</keyword>
<dbReference type="Proteomes" id="UP001165085">
    <property type="component" value="Unassembled WGS sequence"/>
</dbReference>
<organism evidence="2 3">
    <name type="scientific">Triparma strigata</name>
    <dbReference type="NCBI Taxonomy" id="1606541"/>
    <lineage>
        <taxon>Eukaryota</taxon>
        <taxon>Sar</taxon>
        <taxon>Stramenopiles</taxon>
        <taxon>Ochrophyta</taxon>
        <taxon>Bolidophyceae</taxon>
        <taxon>Parmales</taxon>
        <taxon>Triparmaceae</taxon>
        <taxon>Triparma</taxon>
    </lineage>
</organism>
<evidence type="ECO:0000256" key="1">
    <source>
        <dbReference type="SAM" id="Phobius"/>
    </source>
</evidence>
<feature type="transmembrane region" description="Helical" evidence="1">
    <location>
        <begin position="78"/>
        <end position="102"/>
    </location>
</feature>